<evidence type="ECO:0000259" key="15">
    <source>
        <dbReference type="Pfam" id="PF01930"/>
    </source>
</evidence>
<dbReference type="eggNOG" id="COG1518">
    <property type="taxonomic scope" value="Bacteria"/>
</dbReference>
<comment type="function">
    <text evidence="14">CRISPR (clustered regularly interspaced short palindromic repeat), is an adaptive immune system that provides protection against mobile genetic elements (viruses, transposable elements and conjugative plasmids). CRISPR clusters contain spacers, sequences complementary to antecedent mobile elements, and target invading nucleic acids. CRISPR clusters are transcribed and processed into CRISPR RNA (crRNA). Acts as a dsDNA endonuclease. Involved in the integration of spacer DNA into the CRISPR cassette.</text>
</comment>
<feature type="binding site" evidence="14">
    <location>
        <position position="436"/>
    </location>
    <ligand>
        <name>Mn(2+)</name>
        <dbReference type="ChEBI" id="CHEBI:29035"/>
    </ligand>
</feature>
<evidence type="ECO:0000256" key="4">
    <source>
        <dbReference type="ARBA" id="ARBA00022801"/>
    </source>
</evidence>
<dbReference type="PANTHER" id="PTHR34353:SF2">
    <property type="entry name" value="CRISPR-ASSOCIATED ENDONUCLEASE CAS1 1"/>
    <property type="match status" value="1"/>
</dbReference>
<name>A4J500_DESRM</name>
<keyword evidence="3 14" id="KW-0255">Endonuclease</keyword>
<keyword evidence="1 14" id="KW-0540">Nuclease</keyword>
<dbReference type="NCBIfam" id="TIGR00372">
    <property type="entry name" value="cas4"/>
    <property type="match status" value="1"/>
</dbReference>
<dbReference type="Pfam" id="PF01867">
    <property type="entry name" value="Cas_Cas1"/>
    <property type="match status" value="1"/>
</dbReference>
<keyword evidence="17" id="KW-1185">Reference proteome</keyword>
<keyword evidence="2 14" id="KW-0479">Metal-binding</keyword>
<evidence type="ECO:0000256" key="11">
    <source>
        <dbReference type="ARBA" id="ARBA00023211"/>
    </source>
</evidence>
<evidence type="ECO:0000256" key="1">
    <source>
        <dbReference type="ARBA" id="ARBA00022722"/>
    </source>
</evidence>
<evidence type="ECO:0000256" key="2">
    <source>
        <dbReference type="ARBA" id="ARBA00022723"/>
    </source>
</evidence>
<dbReference type="RefSeq" id="WP_011877968.1">
    <property type="nucleotide sequence ID" value="NC_009253.1"/>
</dbReference>
<feature type="binding site" evidence="14">
    <location>
        <position position="451"/>
    </location>
    <ligand>
        <name>Mn(2+)</name>
        <dbReference type="ChEBI" id="CHEBI:29035"/>
    </ligand>
</feature>
<evidence type="ECO:0000256" key="5">
    <source>
        <dbReference type="ARBA" id="ARBA00022839"/>
    </source>
</evidence>
<dbReference type="AlphaFoldDB" id="A4J500"/>
<evidence type="ECO:0000256" key="3">
    <source>
        <dbReference type="ARBA" id="ARBA00022759"/>
    </source>
</evidence>
<dbReference type="InterPro" id="IPR022765">
    <property type="entry name" value="Dna2/Cas4_DUF83"/>
</dbReference>
<dbReference type="eggNOG" id="COG1468">
    <property type="taxonomic scope" value="Bacteria"/>
</dbReference>
<dbReference type="InterPro" id="IPR011604">
    <property type="entry name" value="PDDEXK-like_dom_sf"/>
</dbReference>
<dbReference type="Gene3D" id="1.20.120.920">
    <property type="entry name" value="CRISPR-associated endonuclease Cas1, C-terminal domain"/>
    <property type="match status" value="1"/>
</dbReference>
<keyword evidence="9 14" id="KW-0051">Antiviral defense</keyword>
<reference evidence="16 17" key="1">
    <citation type="submission" date="2007-03" db="EMBL/GenBank/DDBJ databases">
        <title>Complete sequence of Desulfotomaculum reducens MI-1.</title>
        <authorList>
            <consortium name="US DOE Joint Genome Institute"/>
            <person name="Copeland A."/>
            <person name="Lucas S."/>
            <person name="Lapidus A."/>
            <person name="Barry K."/>
            <person name="Detter J.C."/>
            <person name="Glavina del Rio T."/>
            <person name="Hammon N."/>
            <person name="Israni S."/>
            <person name="Dalin E."/>
            <person name="Tice H."/>
            <person name="Pitluck S."/>
            <person name="Sims D."/>
            <person name="Brettin T."/>
            <person name="Bruce D."/>
            <person name="Han C."/>
            <person name="Tapia R."/>
            <person name="Schmutz J."/>
            <person name="Larimer F."/>
            <person name="Land M."/>
            <person name="Hauser L."/>
            <person name="Kyrpides N."/>
            <person name="Kim E."/>
            <person name="Tebo B.M."/>
            <person name="Richardson P."/>
        </authorList>
    </citation>
    <scope>NUCLEOTIDE SEQUENCE [LARGE SCALE GENOMIC DNA]</scope>
    <source>
        <strain evidence="16 17">MI-1</strain>
    </source>
</reference>
<feature type="binding site" evidence="14">
    <location>
        <position position="369"/>
    </location>
    <ligand>
        <name>Mn(2+)</name>
        <dbReference type="ChEBI" id="CHEBI:29035"/>
    </ligand>
</feature>
<keyword evidence="10 14" id="KW-0238">DNA-binding</keyword>
<comment type="subunit">
    <text evidence="13 14">Homodimer, forms a heterotetramer with a Cas2 homodimer.</text>
</comment>
<dbReference type="KEGG" id="drm:Dred_1625"/>
<dbReference type="GO" id="GO:0043571">
    <property type="term" value="P:maintenance of CRISPR repeat elements"/>
    <property type="evidence" value="ECO:0007669"/>
    <property type="project" value="UniProtKB-UniRule"/>
</dbReference>
<dbReference type="GO" id="GO:0004527">
    <property type="term" value="F:exonuclease activity"/>
    <property type="evidence" value="ECO:0007669"/>
    <property type="project" value="UniProtKB-KW"/>
</dbReference>
<dbReference type="Proteomes" id="UP000001556">
    <property type="component" value="Chromosome"/>
</dbReference>
<evidence type="ECO:0000256" key="6">
    <source>
        <dbReference type="ARBA" id="ARBA00022842"/>
    </source>
</evidence>
<keyword evidence="7" id="KW-0408">Iron</keyword>
<dbReference type="GO" id="GO:0046872">
    <property type="term" value="F:metal ion binding"/>
    <property type="evidence" value="ECO:0007669"/>
    <property type="project" value="UniProtKB-UniRule"/>
</dbReference>
<keyword evidence="5 16" id="KW-0269">Exonuclease</keyword>
<keyword evidence="8" id="KW-0411">Iron-sulfur</keyword>
<organism evidence="16 17">
    <name type="scientific">Desulforamulus reducens (strain ATCC BAA-1160 / DSM 100696 / MI-1)</name>
    <name type="common">Desulfotomaculum reducens</name>
    <dbReference type="NCBI Taxonomy" id="349161"/>
    <lineage>
        <taxon>Bacteria</taxon>
        <taxon>Bacillati</taxon>
        <taxon>Bacillota</taxon>
        <taxon>Clostridia</taxon>
        <taxon>Eubacteriales</taxon>
        <taxon>Peptococcaceae</taxon>
        <taxon>Desulforamulus</taxon>
    </lineage>
</organism>
<evidence type="ECO:0000313" key="17">
    <source>
        <dbReference type="Proteomes" id="UP000001556"/>
    </source>
</evidence>
<comment type="cofactor">
    <cofactor evidence="14">
        <name>Mg(2+)</name>
        <dbReference type="ChEBI" id="CHEBI:18420"/>
    </cofactor>
    <cofactor evidence="14">
        <name>Mn(2+)</name>
        <dbReference type="ChEBI" id="CHEBI:29035"/>
    </cofactor>
</comment>
<dbReference type="InterPro" id="IPR050646">
    <property type="entry name" value="Cas1"/>
</dbReference>
<protein>
    <recommendedName>
        <fullName evidence="14">CRISPR-associated endonuclease Cas1</fullName>
        <ecNumber evidence="14">3.1.-.-</ecNumber>
    </recommendedName>
</protein>
<gene>
    <name evidence="14" type="primary">cas1</name>
    <name evidence="16" type="ordered locus">Dred_1625</name>
</gene>
<dbReference type="GO" id="GO:0051536">
    <property type="term" value="F:iron-sulfur cluster binding"/>
    <property type="evidence" value="ECO:0007669"/>
    <property type="project" value="UniProtKB-KW"/>
</dbReference>
<dbReference type="Pfam" id="PF01930">
    <property type="entry name" value="Cas_Cas4"/>
    <property type="match status" value="1"/>
</dbReference>
<evidence type="ECO:0000256" key="8">
    <source>
        <dbReference type="ARBA" id="ARBA00023014"/>
    </source>
</evidence>
<keyword evidence="6 14" id="KW-0460">Magnesium</keyword>
<accession>A4J500</accession>
<dbReference type="GO" id="GO:0003677">
    <property type="term" value="F:DNA binding"/>
    <property type="evidence" value="ECO:0007669"/>
    <property type="project" value="UniProtKB-KW"/>
</dbReference>
<dbReference type="HAMAP" id="MF_01470">
    <property type="entry name" value="Cas1"/>
    <property type="match status" value="1"/>
</dbReference>
<feature type="domain" description="DUF83" evidence="15">
    <location>
        <begin position="16"/>
        <end position="188"/>
    </location>
</feature>
<evidence type="ECO:0000256" key="13">
    <source>
        <dbReference type="ARBA" id="ARBA00038592"/>
    </source>
</evidence>
<evidence type="ECO:0000256" key="10">
    <source>
        <dbReference type="ARBA" id="ARBA00023125"/>
    </source>
</evidence>
<evidence type="ECO:0000256" key="14">
    <source>
        <dbReference type="HAMAP-Rule" id="MF_01470"/>
    </source>
</evidence>
<dbReference type="GO" id="GO:0051607">
    <property type="term" value="P:defense response to virus"/>
    <property type="evidence" value="ECO:0007669"/>
    <property type="project" value="UniProtKB-UniRule"/>
</dbReference>
<evidence type="ECO:0000256" key="12">
    <source>
        <dbReference type="ARBA" id="ARBA00033996"/>
    </source>
</evidence>
<evidence type="ECO:0000256" key="9">
    <source>
        <dbReference type="ARBA" id="ARBA00023118"/>
    </source>
</evidence>
<dbReference type="EMBL" id="CP000612">
    <property type="protein sequence ID" value="ABO50153.1"/>
    <property type="molecule type" value="Genomic_DNA"/>
</dbReference>
<dbReference type="STRING" id="349161.Dred_1625"/>
<dbReference type="Gene3D" id="3.100.10.20">
    <property type="entry name" value="CRISPR-associated endonuclease Cas1, N-terminal domain"/>
    <property type="match status" value="1"/>
</dbReference>
<comment type="catalytic activity">
    <reaction evidence="12">
        <text>exonucleolytic cleavage in the 5'- to 3'-direction to yield nucleoside 3'-phosphates.</text>
        <dbReference type="EC" id="3.1.12.1"/>
    </reaction>
</comment>
<dbReference type="CDD" id="cd09634">
    <property type="entry name" value="Cas1_I-II-III"/>
    <property type="match status" value="1"/>
</dbReference>
<keyword evidence="11 14" id="KW-0464">Manganese</keyword>
<dbReference type="GO" id="GO:0004519">
    <property type="term" value="F:endonuclease activity"/>
    <property type="evidence" value="ECO:0007669"/>
    <property type="project" value="UniProtKB-UniRule"/>
</dbReference>
<dbReference type="OrthoDB" id="9803119at2"/>
<proteinExistence type="inferred from homology"/>
<dbReference type="EC" id="3.1.-.-" evidence="14"/>
<sequence length="544" mass="62326">MAEHNISNEQHYFPISSVAEILYCPRNFYYRVVEGAEDSNHHLLEGKLQEERRDERQRLVREGYRQDRSIHVSSEKLNLYGIVDIVEQGKEIYPVEYKKGFRKESLNDDVQVCAQAMALEEKLGQDINRGYIYYAGSKARREVIFDEDLRLMVENAVGLARNIALSGEIPPPLADNRCEGCALVNRCLPFEVKGIKENKAKAVRPQPGINLGRVLYVDEQGASLYKKGERVLVTKDQIKFKDIPLCNLDQVVLVGNVNLSSQLIKLFLGRGTEVHFISTKGKYYGCLQAALSKNSVLRIAQHRAYQKQEERLLYASEFVRGKLSNMRTNLLRYNRSLNNHSIDEAVSRIKNIIKRLEKAKDLNELMGLEGAGSRDYFSVFGLLIKDRVPFDFNKRSRRPPEDPANALLSFSYSLLLKDVITAVQVVGFDPFIGFLHRSDFGRPALALDIIEEFRPVVADSVVLTALNKGVIAEGDFEYRMGGCFLSETGRKKMYRLYEERRKEMITHPVFGYRISYLRTIELQARFLAKVLTKEIDGYKPFLVR</sequence>
<dbReference type="InterPro" id="IPR002729">
    <property type="entry name" value="CRISPR-assoc_Cas1"/>
</dbReference>
<dbReference type="PANTHER" id="PTHR34353">
    <property type="entry name" value="CRISPR-ASSOCIATED ENDONUCLEASE CAS1 1"/>
    <property type="match status" value="1"/>
</dbReference>
<evidence type="ECO:0000256" key="7">
    <source>
        <dbReference type="ARBA" id="ARBA00023004"/>
    </source>
</evidence>
<dbReference type="NCBIfam" id="TIGR00287">
    <property type="entry name" value="cas1"/>
    <property type="match status" value="1"/>
</dbReference>
<dbReference type="Gene3D" id="3.90.320.10">
    <property type="match status" value="1"/>
</dbReference>
<comment type="similarity">
    <text evidence="14">Belongs to the CRISPR-associated endonuclease Cas1 family.</text>
</comment>
<dbReference type="InterPro" id="IPR013343">
    <property type="entry name" value="CRISPR-assoc_prot_Cas4"/>
</dbReference>
<dbReference type="InterPro" id="IPR042211">
    <property type="entry name" value="CRISPR-assoc_Cas1_N"/>
</dbReference>
<dbReference type="HOGENOM" id="CLU_466793_0_0_9"/>
<keyword evidence="4 14" id="KW-0378">Hydrolase</keyword>
<dbReference type="InterPro" id="IPR042206">
    <property type="entry name" value="CRISPR-assoc_Cas1_C"/>
</dbReference>
<evidence type="ECO:0000313" key="16">
    <source>
        <dbReference type="EMBL" id="ABO50153.1"/>
    </source>
</evidence>